<comment type="caution">
    <text evidence="2">The sequence shown here is derived from an EMBL/GenBank/DDBJ whole genome shotgun (WGS) entry which is preliminary data.</text>
</comment>
<feature type="compositionally biased region" description="Low complexity" evidence="1">
    <location>
        <begin position="71"/>
        <end position="82"/>
    </location>
</feature>
<evidence type="ECO:0000313" key="2">
    <source>
        <dbReference type="EMBL" id="KKL64296.1"/>
    </source>
</evidence>
<proteinExistence type="predicted"/>
<gene>
    <name evidence="2" type="ORF">LCGC14_2166470</name>
</gene>
<name>A0A0F9EDL2_9ZZZZ</name>
<organism evidence="2">
    <name type="scientific">marine sediment metagenome</name>
    <dbReference type="NCBI Taxonomy" id="412755"/>
    <lineage>
        <taxon>unclassified sequences</taxon>
        <taxon>metagenomes</taxon>
        <taxon>ecological metagenomes</taxon>
    </lineage>
</organism>
<dbReference type="AlphaFoldDB" id="A0A0F9EDL2"/>
<evidence type="ECO:0000256" key="1">
    <source>
        <dbReference type="SAM" id="MobiDB-lite"/>
    </source>
</evidence>
<sequence>MHVTPAGRVKLNKTEQGKIRTASILLSTIASNNDHPDATAAKRAVTDISIVLDAQKPKAPPVPPTAPDADPPSTDARPPADS</sequence>
<feature type="region of interest" description="Disordered" evidence="1">
    <location>
        <begin position="53"/>
        <end position="82"/>
    </location>
</feature>
<feature type="compositionally biased region" description="Pro residues" evidence="1">
    <location>
        <begin position="58"/>
        <end position="70"/>
    </location>
</feature>
<protein>
    <submittedName>
        <fullName evidence="2">Uncharacterized protein</fullName>
    </submittedName>
</protein>
<accession>A0A0F9EDL2</accession>
<dbReference type="EMBL" id="LAZR01027889">
    <property type="protein sequence ID" value="KKL64296.1"/>
    <property type="molecule type" value="Genomic_DNA"/>
</dbReference>
<reference evidence="2" key="1">
    <citation type="journal article" date="2015" name="Nature">
        <title>Complex archaea that bridge the gap between prokaryotes and eukaryotes.</title>
        <authorList>
            <person name="Spang A."/>
            <person name="Saw J.H."/>
            <person name="Jorgensen S.L."/>
            <person name="Zaremba-Niedzwiedzka K."/>
            <person name="Martijn J."/>
            <person name="Lind A.E."/>
            <person name="van Eijk R."/>
            <person name="Schleper C."/>
            <person name="Guy L."/>
            <person name="Ettema T.J."/>
        </authorList>
    </citation>
    <scope>NUCLEOTIDE SEQUENCE</scope>
</reference>